<keyword evidence="8" id="KW-1185">Reference proteome</keyword>
<dbReference type="SUPFAM" id="SSF56112">
    <property type="entry name" value="Protein kinase-like (PK-like)"/>
    <property type="match status" value="1"/>
</dbReference>
<dbReference type="InterPro" id="IPR011009">
    <property type="entry name" value="Kinase-like_dom_sf"/>
</dbReference>
<feature type="compositionally biased region" description="Low complexity" evidence="5">
    <location>
        <begin position="351"/>
        <end position="372"/>
    </location>
</feature>
<evidence type="ECO:0000256" key="2">
    <source>
        <dbReference type="ARBA" id="ARBA00022741"/>
    </source>
</evidence>
<dbReference type="PANTHER" id="PTHR43289:SF34">
    <property type="entry name" value="SERINE_THREONINE-PROTEIN KINASE YBDM-RELATED"/>
    <property type="match status" value="1"/>
</dbReference>
<dbReference type="EMBL" id="QTTT01000001">
    <property type="protein sequence ID" value="REE97920.1"/>
    <property type="molecule type" value="Genomic_DNA"/>
</dbReference>
<proteinExistence type="predicted"/>
<dbReference type="Pfam" id="PF00069">
    <property type="entry name" value="Pkinase"/>
    <property type="match status" value="1"/>
</dbReference>
<keyword evidence="1" id="KW-0808">Transferase</keyword>
<feature type="region of interest" description="Disordered" evidence="5">
    <location>
        <begin position="319"/>
        <end position="414"/>
    </location>
</feature>
<dbReference type="PROSITE" id="PS00108">
    <property type="entry name" value="PROTEIN_KINASE_ST"/>
    <property type="match status" value="1"/>
</dbReference>
<dbReference type="InterPro" id="IPR008271">
    <property type="entry name" value="Ser/Thr_kinase_AS"/>
</dbReference>
<dbReference type="Gene3D" id="1.10.510.10">
    <property type="entry name" value="Transferase(Phosphotransferase) domain 1"/>
    <property type="match status" value="1"/>
</dbReference>
<evidence type="ECO:0000256" key="4">
    <source>
        <dbReference type="ARBA" id="ARBA00022840"/>
    </source>
</evidence>
<sequence length="472" mass="48778">MAGLMGPNEVGPYRLEDRVGVGGQGTVFVGRKDAGPRVAVKLLHPHLVADRQAHARFLGEVELAKRVAPFCTAQVLDSGVVDDVPYIVSEFVEGPSLQRSVRDSGPRSGAALERLAINTAAALAAIHAAEVIHRDFKPGNVLLGPDGPVVIDFGISRALDLSRSVMTSQIVGTPAYMAPEQHLGDDAGAAADLFAWGATMVYAATGERAFPGESFSEIKRQILNDEPDLGALDDRLASIVRACLAKDPARRPTAAQVVEYLRSPRTHVFQGGGPTLPDAPVDRSAAEGRGRRRLLLGAGALSLLVASAIAYPIAFPDQGRGDVSASRGQGPGPSGSPGPTSTGTGEDGEAGSRSRSSSGAPGTGGPESTPSPDGGGEPRRSRPPAPKKSPPPSGGGGGQKPPSGPRTLGTVDGTDVDAYCKSRGYGGSGQQYDGSYYCAGTGLHWVSLTSVCRWRYPGHPNVRAEGNVCKSS</sequence>
<keyword evidence="4" id="KW-0067">ATP-binding</keyword>
<dbReference type="CDD" id="cd14014">
    <property type="entry name" value="STKc_PknB_like"/>
    <property type="match status" value="1"/>
</dbReference>
<evidence type="ECO:0000313" key="8">
    <source>
        <dbReference type="Proteomes" id="UP000256661"/>
    </source>
</evidence>
<name>A0A3D9STV2_9ACTN</name>
<dbReference type="AlphaFoldDB" id="A0A3D9STV2"/>
<dbReference type="Gene3D" id="3.30.200.20">
    <property type="entry name" value="Phosphorylase Kinase, domain 1"/>
    <property type="match status" value="1"/>
</dbReference>
<evidence type="ECO:0000256" key="5">
    <source>
        <dbReference type="SAM" id="MobiDB-lite"/>
    </source>
</evidence>
<evidence type="ECO:0000259" key="6">
    <source>
        <dbReference type="PROSITE" id="PS50011"/>
    </source>
</evidence>
<dbReference type="GO" id="GO:0004674">
    <property type="term" value="F:protein serine/threonine kinase activity"/>
    <property type="evidence" value="ECO:0007669"/>
    <property type="project" value="UniProtKB-KW"/>
</dbReference>
<accession>A0A3D9STV2</accession>
<dbReference type="GO" id="GO:0005524">
    <property type="term" value="F:ATP binding"/>
    <property type="evidence" value="ECO:0007669"/>
    <property type="project" value="UniProtKB-KW"/>
</dbReference>
<evidence type="ECO:0000256" key="3">
    <source>
        <dbReference type="ARBA" id="ARBA00022777"/>
    </source>
</evidence>
<keyword evidence="3 7" id="KW-0418">Kinase</keyword>
<dbReference type="PROSITE" id="PS50011">
    <property type="entry name" value="PROTEIN_KINASE_DOM"/>
    <property type="match status" value="1"/>
</dbReference>
<evidence type="ECO:0000313" key="7">
    <source>
        <dbReference type="EMBL" id="REE97920.1"/>
    </source>
</evidence>
<reference evidence="7 8" key="1">
    <citation type="submission" date="2018-08" db="EMBL/GenBank/DDBJ databases">
        <title>Sequencing the genomes of 1000 actinobacteria strains.</title>
        <authorList>
            <person name="Klenk H.-P."/>
        </authorList>
    </citation>
    <scope>NUCLEOTIDE SEQUENCE [LARGE SCALE GENOMIC DNA]</scope>
    <source>
        <strain evidence="7 8">DSM 43927</strain>
    </source>
</reference>
<gene>
    <name evidence="7" type="ORF">DFJ69_3400</name>
</gene>
<keyword evidence="2" id="KW-0547">Nucleotide-binding</keyword>
<dbReference type="Proteomes" id="UP000256661">
    <property type="component" value="Unassembled WGS sequence"/>
</dbReference>
<protein>
    <submittedName>
        <fullName evidence="7">Serine/threonine protein kinase</fullName>
    </submittedName>
</protein>
<dbReference type="PANTHER" id="PTHR43289">
    <property type="entry name" value="MITOGEN-ACTIVATED PROTEIN KINASE KINASE KINASE 20-RELATED"/>
    <property type="match status" value="1"/>
</dbReference>
<dbReference type="InterPro" id="IPR000719">
    <property type="entry name" value="Prot_kinase_dom"/>
</dbReference>
<comment type="caution">
    <text evidence="7">The sequence shown here is derived from an EMBL/GenBank/DDBJ whole genome shotgun (WGS) entry which is preliminary data.</text>
</comment>
<feature type="compositionally biased region" description="Pro residues" evidence="5">
    <location>
        <begin position="383"/>
        <end position="393"/>
    </location>
</feature>
<evidence type="ECO:0000256" key="1">
    <source>
        <dbReference type="ARBA" id="ARBA00022679"/>
    </source>
</evidence>
<keyword evidence="7" id="KW-0723">Serine/threonine-protein kinase</keyword>
<feature type="region of interest" description="Disordered" evidence="5">
    <location>
        <begin position="266"/>
        <end position="285"/>
    </location>
</feature>
<feature type="domain" description="Protein kinase" evidence="6">
    <location>
        <begin position="13"/>
        <end position="270"/>
    </location>
</feature>
<organism evidence="7 8">
    <name type="scientific">Thermomonospora umbrina</name>
    <dbReference type="NCBI Taxonomy" id="111806"/>
    <lineage>
        <taxon>Bacteria</taxon>
        <taxon>Bacillati</taxon>
        <taxon>Actinomycetota</taxon>
        <taxon>Actinomycetes</taxon>
        <taxon>Streptosporangiales</taxon>
        <taxon>Thermomonosporaceae</taxon>
        <taxon>Thermomonospora</taxon>
    </lineage>
</organism>